<keyword evidence="1" id="KW-0812">Transmembrane</keyword>
<dbReference type="AlphaFoldDB" id="A0A4S2MKK7"/>
<gene>
    <name evidence="2" type="ORF">EX30DRAFT_197046</name>
</gene>
<dbReference type="Proteomes" id="UP000298138">
    <property type="component" value="Unassembled WGS sequence"/>
</dbReference>
<evidence type="ECO:0000313" key="2">
    <source>
        <dbReference type="EMBL" id="TGZ77500.1"/>
    </source>
</evidence>
<proteinExistence type="predicted"/>
<protein>
    <submittedName>
        <fullName evidence="2">Uncharacterized protein</fullName>
    </submittedName>
</protein>
<reference evidence="2 3" key="1">
    <citation type="submission" date="2019-04" db="EMBL/GenBank/DDBJ databases">
        <title>Comparative genomics and transcriptomics to analyze fruiting body development in filamentous ascomycetes.</title>
        <authorList>
            <consortium name="DOE Joint Genome Institute"/>
            <person name="Lutkenhaus R."/>
            <person name="Traeger S."/>
            <person name="Breuer J."/>
            <person name="Kuo A."/>
            <person name="Lipzen A."/>
            <person name="Pangilinan J."/>
            <person name="Dilworth D."/>
            <person name="Sandor L."/>
            <person name="Poggeler S."/>
            <person name="Barry K."/>
            <person name="Grigoriev I.V."/>
            <person name="Nowrousian M."/>
        </authorList>
    </citation>
    <scope>NUCLEOTIDE SEQUENCE [LARGE SCALE GENOMIC DNA]</scope>
    <source>
        <strain evidence="2 3">CBS 389.68</strain>
    </source>
</reference>
<keyword evidence="1" id="KW-0472">Membrane</keyword>
<dbReference type="InParanoid" id="A0A4S2MKK7"/>
<evidence type="ECO:0000256" key="1">
    <source>
        <dbReference type="SAM" id="Phobius"/>
    </source>
</evidence>
<accession>A0A4S2MKK7</accession>
<feature type="transmembrane region" description="Helical" evidence="1">
    <location>
        <begin position="6"/>
        <end position="25"/>
    </location>
</feature>
<organism evidence="2 3">
    <name type="scientific">Ascodesmis nigricans</name>
    <dbReference type="NCBI Taxonomy" id="341454"/>
    <lineage>
        <taxon>Eukaryota</taxon>
        <taxon>Fungi</taxon>
        <taxon>Dikarya</taxon>
        <taxon>Ascomycota</taxon>
        <taxon>Pezizomycotina</taxon>
        <taxon>Pezizomycetes</taxon>
        <taxon>Pezizales</taxon>
        <taxon>Ascodesmidaceae</taxon>
        <taxon>Ascodesmis</taxon>
    </lineage>
</organism>
<dbReference type="EMBL" id="ML220152">
    <property type="protein sequence ID" value="TGZ77500.1"/>
    <property type="molecule type" value="Genomic_DNA"/>
</dbReference>
<keyword evidence="1" id="KW-1133">Transmembrane helix</keyword>
<keyword evidence="3" id="KW-1185">Reference proteome</keyword>
<evidence type="ECO:0000313" key="3">
    <source>
        <dbReference type="Proteomes" id="UP000298138"/>
    </source>
</evidence>
<name>A0A4S2MKK7_9PEZI</name>
<sequence>MQRASFTVSHLVFYAQFIIYTILLLRPHNPALQATGRHDLLCLMHQLAQADTPVCGAELTGNLLEPDRHDSYSRFVLVFVTPTLSIPPTHGTGTPSGGPAFDTEALVQM</sequence>